<evidence type="ECO:0000313" key="1">
    <source>
        <dbReference type="EMBL" id="QVV90238.1"/>
    </source>
</evidence>
<dbReference type="AlphaFoldDB" id="A0A8E7EI95"/>
<name>A0A8E7EI95_9EURY</name>
<keyword evidence="2" id="KW-1185">Reference proteome</keyword>
<accession>A0A8E7EI95</accession>
<proteinExistence type="predicted"/>
<dbReference type="RefSeq" id="WP_214421010.1">
    <property type="nucleotide sequence ID" value="NZ_CP075546.1"/>
</dbReference>
<dbReference type="KEGG" id="mrtj:KHC33_07085"/>
<sequence>MVGAAHAALVAGSVHTPGNFFPDGVICKANIHVSHRGISFFMIVSTSMG</sequence>
<evidence type="ECO:0000313" key="2">
    <source>
        <dbReference type="Proteomes" id="UP000680656"/>
    </source>
</evidence>
<organism evidence="1 2">
    <name type="scientific">Methanospirillum purgamenti</name>
    <dbReference type="NCBI Taxonomy" id="2834276"/>
    <lineage>
        <taxon>Archaea</taxon>
        <taxon>Methanobacteriati</taxon>
        <taxon>Methanobacteriota</taxon>
        <taxon>Stenosarchaea group</taxon>
        <taxon>Methanomicrobia</taxon>
        <taxon>Methanomicrobiales</taxon>
        <taxon>Methanospirillaceae</taxon>
        <taxon>Methanospirillum</taxon>
    </lineage>
</organism>
<protein>
    <submittedName>
        <fullName evidence="1">Uncharacterized protein</fullName>
    </submittedName>
</protein>
<dbReference type="EMBL" id="CP075546">
    <property type="protein sequence ID" value="QVV90238.1"/>
    <property type="molecule type" value="Genomic_DNA"/>
</dbReference>
<reference evidence="1 2" key="1">
    <citation type="submission" date="2021-05" db="EMBL/GenBank/DDBJ databases">
        <title>A novel Methanospirillum isolate from a pyrite-forming mixed culture.</title>
        <authorList>
            <person name="Bunk B."/>
            <person name="Sproer C."/>
            <person name="Spring S."/>
            <person name="Pester M."/>
        </authorList>
    </citation>
    <scope>NUCLEOTIDE SEQUENCE [LARGE SCALE GENOMIC DNA]</scope>
    <source>
        <strain evidence="1 2">J.3.6.1-F.2.7.3</strain>
    </source>
</reference>
<dbReference type="Proteomes" id="UP000680656">
    <property type="component" value="Chromosome"/>
</dbReference>
<gene>
    <name evidence="1" type="ORF">KHC33_07085</name>
</gene>
<dbReference type="GeneID" id="65096935"/>